<dbReference type="HOGENOM" id="CLU_3272128_0_0_6"/>
<gene>
    <name evidence="1" type="ORF">LDG_6640</name>
</gene>
<protein>
    <submittedName>
        <fullName evidence="1">Uncharacterized protein</fullName>
    </submittedName>
</protein>
<sequence length="41" mass="4653">MVISVLIMAAVMVLRIEKFLKKEPISLALKRKDRFGVSSYA</sequence>
<accession>G9EN20</accession>
<reference evidence="1 2" key="1">
    <citation type="journal article" date="2011" name="BMC Genomics">
        <title>Insight into cross-talk between intra-amoebal pathogens.</title>
        <authorList>
            <person name="Gimenez G."/>
            <person name="Bertelli C."/>
            <person name="Moliner C."/>
            <person name="Robert C."/>
            <person name="Raoult D."/>
            <person name="Fournier P.E."/>
            <person name="Greub G."/>
        </authorList>
    </citation>
    <scope>NUCLEOTIDE SEQUENCE [LARGE SCALE GENOMIC DNA]</scope>
    <source>
        <strain evidence="1 2">LLAP12</strain>
    </source>
</reference>
<evidence type="ECO:0000313" key="1">
    <source>
        <dbReference type="EMBL" id="EHL31181.1"/>
    </source>
</evidence>
<evidence type="ECO:0000313" key="2">
    <source>
        <dbReference type="Proteomes" id="UP000002770"/>
    </source>
</evidence>
<dbReference type="STRING" id="658187.LDG_6640"/>
<dbReference type="InParanoid" id="G9EN20"/>
<dbReference type="EMBL" id="JH413817">
    <property type="protein sequence ID" value="EHL31181.1"/>
    <property type="molecule type" value="Genomic_DNA"/>
</dbReference>
<dbReference type="Proteomes" id="UP000002770">
    <property type="component" value="Unassembled WGS sequence"/>
</dbReference>
<name>G9EN20_9GAMM</name>
<proteinExistence type="predicted"/>
<dbReference type="AlphaFoldDB" id="G9EN20"/>
<organism evidence="1 2">
    <name type="scientific">Legionella drancourtii LLAP12</name>
    <dbReference type="NCBI Taxonomy" id="658187"/>
    <lineage>
        <taxon>Bacteria</taxon>
        <taxon>Pseudomonadati</taxon>
        <taxon>Pseudomonadota</taxon>
        <taxon>Gammaproteobacteria</taxon>
        <taxon>Legionellales</taxon>
        <taxon>Legionellaceae</taxon>
        <taxon>Legionella</taxon>
    </lineage>
</organism>
<keyword evidence="2" id="KW-1185">Reference proteome</keyword>